<dbReference type="Proteomes" id="UP001341840">
    <property type="component" value="Unassembled WGS sequence"/>
</dbReference>
<dbReference type="EMBL" id="JASCZI010060883">
    <property type="protein sequence ID" value="MED6136581.1"/>
    <property type="molecule type" value="Genomic_DNA"/>
</dbReference>
<keyword evidence="3" id="KW-1185">Reference proteome</keyword>
<evidence type="ECO:0000313" key="2">
    <source>
        <dbReference type="EMBL" id="MED6136581.1"/>
    </source>
</evidence>
<evidence type="ECO:0000256" key="1">
    <source>
        <dbReference type="SAM" id="MobiDB-lite"/>
    </source>
</evidence>
<accession>A0ABU6SJJ6</accession>
<gene>
    <name evidence="2" type="ORF">PIB30_057332</name>
</gene>
<organism evidence="2 3">
    <name type="scientific">Stylosanthes scabra</name>
    <dbReference type="NCBI Taxonomy" id="79078"/>
    <lineage>
        <taxon>Eukaryota</taxon>
        <taxon>Viridiplantae</taxon>
        <taxon>Streptophyta</taxon>
        <taxon>Embryophyta</taxon>
        <taxon>Tracheophyta</taxon>
        <taxon>Spermatophyta</taxon>
        <taxon>Magnoliopsida</taxon>
        <taxon>eudicotyledons</taxon>
        <taxon>Gunneridae</taxon>
        <taxon>Pentapetalae</taxon>
        <taxon>rosids</taxon>
        <taxon>fabids</taxon>
        <taxon>Fabales</taxon>
        <taxon>Fabaceae</taxon>
        <taxon>Papilionoideae</taxon>
        <taxon>50 kb inversion clade</taxon>
        <taxon>dalbergioids sensu lato</taxon>
        <taxon>Dalbergieae</taxon>
        <taxon>Pterocarpus clade</taxon>
        <taxon>Stylosanthes</taxon>
    </lineage>
</organism>
<protein>
    <submittedName>
        <fullName evidence="2">Uncharacterized protein</fullName>
    </submittedName>
</protein>
<feature type="region of interest" description="Disordered" evidence="1">
    <location>
        <begin position="71"/>
        <end position="93"/>
    </location>
</feature>
<comment type="caution">
    <text evidence="2">The sequence shown here is derived from an EMBL/GenBank/DDBJ whole genome shotgun (WGS) entry which is preliminary data.</text>
</comment>
<proteinExistence type="predicted"/>
<evidence type="ECO:0000313" key="3">
    <source>
        <dbReference type="Proteomes" id="UP001341840"/>
    </source>
</evidence>
<name>A0ABU6SJJ6_9FABA</name>
<sequence>MSYECFVFSRFFSFQERSSLDKGQESSPMWLNEEVDRAKERVERVIASLRMQYGLGLVKVKDKLGVDSDEFESTPPLKMSLRGTCESAQDGPKSIHISPDIKFSVLLPHRVDSYSSESIL</sequence>
<reference evidence="2 3" key="1">
    <citation type="journal article" date="2023" name="Plants (Basel)">
        <title>Bridging the Gap: Combining Genomics and Transcriptomics Approaches to Understand Stylosanthes scabra, an Orphan Legume from the Brazilian Caatinga.</title>
        <authorList>
            <person name="Ferreira-Neto J.R.C."/>
            <person name="da Silva M.D."/>
            <person name="Binneck E."/>
            <person name="de Melo N.F."/>
            <person name="da Silva R.H."/>
            <person name="de Melo A.L.T.M."/>
            <person name="Pandolfi V."/>
            <person name="Bustamante F.O."/>
            <person name="Brasileiro-Vidal A.C."/>
            <person name="Benko-Iseppon A.M."/>
        </authorList>
    </citation>
    <scope>NUCLEOTIDE SEQUENCE [LARGE SCALE GENOMIC DNA]</scope>
    <source>
        <tissue evidence="2">Leaves</tissue>
    </source>
</reference>